<reference evidence="1 2" key="1">
    <citation type="submission" date="2024-01" db="EMBL/GenBank/DDBJ databases">
        <title>The genomes of 5 underutilized Papilionoideae crops provide insights into root nodulation and disease resistanc.</title>
        <authorList>
            <person name="Jiang F."/>
        </authorList>
    </citation>
    <scope>NUCLEOTIDE SEQUENCE [LARGE SCALE GENOMIC DNA]</scope>
    <source>
        <strain evidence="1">LVBAO_FW01</strain>
        <tissue evidence="1">Leaves</tissue>
    </source>
</reference>
<keyword evidence="2" id="KW-1185">Reference proteome</keyword>
<sequence>METMVRMRLAELLGLSLEFDTWHHQFIDEASRPCCYHNRLGWRVNTLLEALLTVALHYKNNFDVSQRDSWELSTRMTECEGLVSKVTSDRSEDDGKQNLAT</sequence>
<comment type="caution">
    <text evidence="1">The sequence shown here is derived from an EMBL/GenBank/DDBJ whole genome shotgun (WGS) entry which is preliminary data.</text>
</comment>
<dbReference type="AlphaFoldDB" id="A0AAN9KI65"/>
<evidence type="ECO:0000313" key="2">
    <source>
        <dbReference type="Proteomes" id="UP001367508"/>
    </source>
</evidence>
<dbReference type="EMBL" id="JAYMYQ010000008">
    <property type="protein sequence ID" value="KAK7316194.1"/>
    <property type="molecule type" value="Genomic_DNA"/>
</dbReference>
<evidence type="ECO:0000313" key="1">
    <source>
        <dbReference type="EMBL" id="KAK7316194.1"/>
    </source>
</evidence>
<proteinExistence type="predicted"/>
<gene>
    <name evidence="1" type="ORF">VNO77_35015</name>
</gene>
<dbReference type="Proteomes" id="UP001367508">
    <property type="component" value="Unassembled WGS sequence"/>
</dbReference>
<protein>
    <submittedName>
        <fullName evidence="1">Uncharacterized protein</fullName>
    </submittedName>
</protein>
<accession>A0AAN9KI65</accession>
<name>A0AAN9KI65_CANGL</name>
<organism evidence="1 2">
    <name type="scientific">Canavalia gladiata</name>
    <name type="common">Sword bean</name>
    <name type="synonym">Dolichos gladiatus</name>
    <dbReference type="NCBI Taxonomy" id="3824"/>
    <lineage>
        <taxon>Eukaryota</taxon>
        <taxon>Viridiplantae</taxon>
        <taxon>Streptophyta</taxon>
        <taxon>Embryophyta</taxon>
        <taxon>Tracheophyta</taxon>
        <taxon>Spermatophyta</taxon>
        <taxon>Magnoliopsida</taxon>
        <taxon>eudicotyledons</taxon>
        <taxon>Gunneridae</taxon>
        <taxon>Pentapetalae</taxon>
        <taxon>rosids</taxon>
        <taxon>fabids</taxon>
        <taxon>Fabales</taxon>
        <taxon>Fabaceae</taxon>
        <taxon>Papilionoideae</taxon>
        <taxon>50 kb inversion clade</taxon>
        <taxon>NPAAA clade</taxon>
        <taxon>indigoferoid/millettioid clade</taxon>
        <taxon>Phaseoleae</taxon>
        <taxon>Canavalia</taxon>
    </lineage>
</organism>